<accession>A0A420RGB5</accession>
<dbReference type="AlphaFoldDB" id="A0A420RGB5"/>
<evidence type="ECO:0000313" key="1">
    <source>
        <dbReference type="EMBL" id="RKL16052.1"/>
    </source>
</evidence>
<organism evidence="1 2">
    <name type="scientific">Fusarium oxysporum</name>
    <name type="common">Fusarium vascular wilt</name>
    <dbReference type="NCBI Taxonomy" id="5507"/>
    <lineage>
        <taxon>Eukaryota</taxon>
        <taxon>Fungi</taxon>
        <taxon>Dikarya</taxon>
        <taxon>Ascomycota</taxon>
        <taxon>Pezizomycotina</taxon>
        <taxon>Sordariomycetes</taxon>
        <taxon>Hypocreomycetidae</taxon>
        <taxon>Hypocreales</taxon>
        <taxon>Nectriaceae</taxon>
        <taxon>Fusarium</taxon>
        <taxon>Fusarium oxysporum species complex</taxon>
    </lineage>
</organism>
<sequence>MQFIAANTSIPVLAVNCSFVHKDRAYIVMQRIRGTSLAEAWKTLCC</sequence>
<comment type="caution">
    <text evidence="1">The sequence shown here is derived from an EMBL/GenBank/DDBJ whole genome shotgun (WGS) entry which is preliminary data.</text>
</comment>
<evidence type="ECO:0000313" key="2">
    <source>
        <dbReference type="Proteomes" id="UP000285860"/>
    </source>
</evidence>
<proteinExistence type="predicted"/>
<dbReference type="EMBL" id="MRCY01000019">
    <property type="protein sequence ID" value="RKL16052.1"/>
    <property type="molecule type" value="Genomic_DNA"/>
</dbReference>
<name>A0A420RGB5_FUSOX</name>
<dbReference type="Proteomes" id="UP000285860">
    <property type="component" value="Unassembled WGS sequence"/>
</dbReference>
<protein>
    <submittedName>
        <fullName evidence="1">Uncharacterized protein</fullName>
    </submittedName>
</protein>
<reference evidence="1 2" key="1">
    <citation type="journal article" date="2018" name="Sci. Rep.">
        <title>Characterisation of pathogen-specific regions and novel effector candidates in Fusarium oxysporum f. sp. cepae.</title>
        <authorList>
            <person name="Armitage A.D."/>
            <person name="Taylor A."/>
            <person name="Sobczyk M.K."/>
            <person name="Baxter L."/>
            <person name="Greenfield B.P."/>
            <person name="Bates H.J."/>
            <person name="Wilson F."/>
            <person name="Jackson A.C."/>
            <person name="Ott S."/>
            <person name="Harrison R.J."/>
            <person name="Clarkson J.P."/>
        </authorList>
    </citation>
    <scope>NUCLEOTIDE SEQUENCE [LARGE SCALE GENOMIC DNA]</scope>
    <source>
        <strain evidence="1 2">Fo_A28</strain>
    </source>
</reference>
<gene>
    <name evidence="1" type="ORF">BFJ68_g5303</name>
</gene>